<dbReference type="AlphaFoldDB" id="A0A1Q4VBW1"/>
<reference evidence="10 11" key="1">
    <citation type="submission" date="2015-06" db="EMBL/GenBank/DDBJ databases">
        <title>Cloning and characterization of the uncialamcin biosynthetic gene cluster.</title>
        <authorList>
            <person name="Yan X."/>
            <person name="Huang T."/>
            <person name="Ge H."/>
            <person name="Shen B."/>
        </authorList>
    </citation>
    <scope>NUCLEOTIDE SEQUENCE [LARGE SCALE GENOMIC DNA]</scope>
    <source>
        <strain evidence="10 11">DCA2648</strain>
    </source>
</reference>
<dbReference type="EMBL" id="LFBV01000002">
    <property type="protein sequence ID" value="OKH95229.1"/>
    <property type="molecule type" value="Genomic_DNA"/>
</dbReference>
<evidence type="ECO:0000259" key="9">
    <source>
        <dbReference type="PROSITE" id="PS50929"/>
    </source>
</evidence>
<evidence type="ECO:0000256" key="4">
    <source>
        <dbReference type="ARBA" id="ARBA00022840"/>
    </source>
</evidence>
<evidence type="ECO:0000313" key="11">
    <source>
        <dbReference type="Proteomes" id="UP000186455"/>
    </source>
</evidence>
<dbReference type="SUPFAM" id="SSF90123">
    <property type="entry name" value="ABC transporter transmembrane region"/>
    <property type="match status" value="1"/>
</dbReference>
<dbReference type="Pfam" id="PF00664">
    <property type="entry name" value="ABC_membrane"/>
    <property type="match status" value="1"/>
</dbReference>
<feature type="domain" description="ABC transporter" evidence="8">
    <location>
        <begin position="330"/>
        <end position="553"/>
    </location>
</feature>
<evidence type="ECO:0000256" key="6">
    <source>
        <dbReference type="ARBA" id="ARBA00023136"/>
    </source>
</evidence>
<evidence type="ECO:0000256" key="5">
    <source>
        <dbReference type="ARBA" id="ARBA00022989"/>
    </source>
</evidence>
<feature type="domain" description="ABC transmembrane type-1" evidence="9">
    <location>
        <begin position="16"/>
        <end position="296"/>
    </location>
</feature>
<keyword evidence="3" id="KW-0547">Nucleotide-binding</keyword>
<dbReference type="InterPro" id="IPR039421">
    <property type="entry name" value="Type_1_exporter"/>
</dbReference>
<dbReference type="InterPro" id="IPR003439">
    <property type="entry name" value="ABC_transporter-like_ATP-bd"/>
</dbReference>
<dbReference type="Pfam" id="PF00005">
    <property type="entry name" value="ABC_tran"/>
    <property type="match status" value="1"/>
</dbReference>
<dbReference type="GO" id="GO:0005524">
    <property type="term" value="F:ATP binding"/>
    <property type="evidence" value="ECO:0007669"/>
    <property type="project" value="UniProtKB-KW"/>
</dbReference>
<dbReference type="SUPFAM" id="SSF52540">
    <property type="entry name" value="P-loop containing nucleoside triphosphate hydrolases"/>
    <property type="match status" value="1"/>
</dbReference>
<protein>
    <submittedName>
        <fullName evidence="10">ABC transporter ATPase</fullName>
    </submittedName>
</protein>
<comment type="subcellular location">
    <subcellularLocation>
        <location evidence="1">Cell membrane</location>
        <topology evidence="1">Multi-pass membrane protein</topology>
    </subcellularLocation>
</comment>
<evidence type="ECO:0000313" key="10">
    <source>
        <dbReference type="EMBL" id="OKH95229.1"/>
    </source>
</evidence>
<comment type="caution">
    <text evidence="10">The sequence shown here is derived from an EMBL/GenBank/DDBJ whole genome shotgun (WGS) entry which is preliminary data.</text>
</comment>
<feature type="transmembrane region" description="Helical" evidence="7">
    <location>
        <begin position="237"/>
        <end position="261"/>
    </location>
</feature>
<dbReference type="GO" id="GO:0016887">
    <property type="term" value="F:ATP hydrolysis activity"/>
    <property type="evidence" value="ECO:0007669"/>
    <property type="project" value="InterPro"/>
</dbReference>
<evidence type="ECO:0000256" key="3">
    <source>
        <dbReference type="ARBA" id="ARBA00022741"/>
    </source>
</evidence>
<dbReference type="Gene3D" id="3.40.50.300">
    <property type="entry name" value="P-loop containing nucleotide triphosphate hydrolases"/>
    <property type="match status" value="1"/>
</dbReference>
<dbReference type="InterPro" id="IPR017871">
    <property type="entry name" value="ABC_transporter-like_CS"/>
</dbReference>
<keyword evidence="2 7" id="KW-0812">Transmembrane</keyword>
<keyword evidence="6 7" id="KW-0472">Membrane</keyword>
<gene>
    <name evidence="10" type="ORF">AB852_10595</name>
</gene>
<evidence type="ECO:0000259" key="8">
    <source>
        <dbReference type="PROSITE" id="PS50893"/>
    </source>
</evidence>
<dbReference type="STRING" id="1048205.AB852_10595"/>
<keyword evidence="4" id="KW-0067">ATP-binding</keyword>
<evidence type="ECO:0000256" key="2">
    <source>
        <dbReference type="ARBA" id="ARBA00022692"/>
    </source>
</evidence>
<dbReference type="GO" id="GO:0005886">
    <property type="term" value="C:plasma membrane"/>
    <property type="evidence" value="ECO:0007669"/>
    <property type="project" value="UniProtKB-SubCell"/>
</dbReference>
<dbReference type="PROSITE" id="PS50893">
    <property type="entry name" value="ABC_TRANSPORTER_2"/>
    <property type="match status" value="1"/>
</dbReference>
<feature type="transmembrane region" description="Helical" evidence="7">
    <location>
        <begin position="12"/>
        <end position="34"/>
    </location>
</feature>
<dbReference type="PROSITE" id="PS00211">
    <property type="entry name" value="ABC_TRANSPORTER_1"/>
    <property type="match status" value="1"/>
</dbReference>
<dbReference type="SMART" id="SM00382">
    <property type="entry name" value="AAA"/>
    <property type="match status" value="1"/>
</dbReference>
<evidence type="ECO:0000256" key="7">
    <source>
        <dbReference type="SAM" id="Phobius"/>
    </source>
</evidence>
<sequence length="554" mass="57707">MLGACLRSGAGLLTSAVLSGLLYQLALIALPWFIERAVDRGVVGGDEDALWNWALLILAAGLVAAAAEMAVGWFSTLVGTLQGNRLQLALADRVARLDSRSLGRFGEGDLGMRGTRDVDLVRTWLMGVPSFVTGAVGFAVMIAAIVRLDPLLAVVGLACVPPLVWINTYWFPRRFGRANTALSTAHADRADAVEDLLSASAAVRGIGGEPALVRRHAARSADVTEHTLAAARISADWAALSPFVPALAIGAGLGLGGLAVLRGDMSVGGIVAFTSWMSMLVLWVGVLTMRLSQLSQAVTAARRLQEVLLPGPDERPAERPARDLPVEGLLEAESVSVTVGGRTALAPVTLTAAPGTLTAVTGPMASGKTVLLRVLARLVDPGDGEVRFGGVPLRDADPLHVHTRIGFVPQRSGTISGTLADNLRLGGTFSDDELRDACRVAALDGYLDSLPDGLGTEVAERGSTLSGGQLQRLALARAVLRRPAVLLLDDITSAVDTATERIIVARLRAWAEGTAVVWATHRPAPLAAADQVVTLEPATPAGITGTEARVTTGG</sequence>
<accession>A0A1Q4VBW1</accession>
<feature type="transmembrane region" description="Helical" evidence="7">
    <location>
        <begin position="54"/>
        <end position="78"/>
    </location>
</feature>
<feature type="transmembrane region" description="Helical" evidence="7">
    <location>
        <begin position="123"/>
        <end position="145"/>
    </location>
</feature>
<dbReference type="InterPro" id="IPR003593">
    <property type="entry name" value="AAA+_ATPase"/>
</dbReference>
<keyword evidence="5 7" id="KW-1133">Transmembrane helix</keyword>
<keyword evidence="11" id="KW-1185">Reference proteome</keyword>
<evidence type="ECO:0000256" key="1">
    <source>
        <dbReference type="ARBA" id="ARBA00004651"/>
    </source>
</evidence>
<dbReference type="GO" id="GO:0015421">
    <property type="term" value="F:ABC-type oligopeptide transporter activity"/>
    <property type="evidence" value="ECO:0007669"/>
    <property type="project" value="TreeGrafter"/>
</dbReference>
<dbReference type="PANTHER" id="PTHR43394">
    <property type="entry name" value="ATP-DEPENDENT PERMEASE MDL1, MITOCHONDRIAL"/>
    <property type="match status" value="1"/>
</dbReference>
<dbReference type="Proteomes" id="UP000186455">
    <property type="component" value="Unassembled WGS sequence"/>
</dbReference>
<feature type="transmembrane region" description="Helical" evidence="7">
    <location>
        <begin position="267"/>
        <end position="287"/>
    </location>
</feature>
<proteinExistence type="predicted"/>
<organism evidence="10 11">
    <name type="scientific">Streptomyces uncialis</name>
    <dbReference type="NCBI Taxonomy" id="1048205"/>
    <lineage>
        <taxon>Bacteria</taxon>
        <taxon>Bacillati</taxon>
        <taxon>Actinomycetota</taxon>
        <taxon>Actinomycetes</taxon>
        <taxon>Kitasatosporales</taxon>
        <taxon>Streptomycetaceae</taxon>
        <taxon>Streptomyces</taxon>
    </lineage>
</organism>
<dbReference type="PANTHER" id="PTHR43394:SF1">
    <property type="entry name" value="ATP-BINDING CASSETTE SUB-FAMILY B MEMBER 10, MITOCHONDRIAL"/>
    <property type="match status" value="1"/>
</dbReference>
<name>A0A1Q4VBW1_9ACTN</name>
<dbReference type="PROSITE" id="PS50929">
    <property type="entry name" value="ABC_TM1F"/>
    <property type="match status" value="1"/>
</dbReference>
<dbReference type="Gene3D" id="1.20.1560.10">
    <property type="entry name" value="ABC transporter type 1, transmembrane domain"/>
    <property type="match status" value="1"/>
</dbReference>
<feature type="transmembrane region" description="Helical" evidence="7">
    <location>
        <begin position="151"/>
        <end position="171"/>
    </location>
</feature>
<dbReference type="InterPro" id="IPR036640">
    <property type="entry name" value="ABC1_TM_sf"/>
</dbReference>
<dbReference type="InterPro" id="IPR011527">
    <property type="entry name" value="ABC1_TM_dom"/>
</dbReference>
<dbReference type="InterPro" id="IPR027417">
    <property type="entry name" value="P-loop_NTPase"/>
</dbReference>